<comment type="caution">
    <text evidence="6">The sequence shown here is derived from an EMBL/GenBank/DDBJ whole genome shotgun (WGS) entry which is preliminary data.</text>
</comment>
<feature type="DNA-binding region" description="H-T-H motif" evidence="4">
    <location>
        <begin position="26"/>
        <end position="45"/>
    </location>
</feature>
<reference evidence="6" key="1">
    <citation type="submission" date="2021-02" db="EMBL/GenBank/DDBJ databases">
        <title>Genome-Resolved Metagenomics of a Microbial Community Performing Photosynthetic Biological Nutrient Removal.</title>
        <authorList>
            <person name="Mcdaniel E.A."/>
        </authorList>
    </citation>
    <scope>NUCLEOTIDE SEQUENCE</scope>
    <source>
        <strain evidence="6">UWPOB_OBS1</strain>
    </source>
</reference>
<accession>A0A8J7PAJ3</accession>
<protein>
    <submittedName>
        <fullName evidence="6">TetR/AcrR family transcriptional regulator</fullName>
    </submittedName>
</protein>
<proteinExistence type="predicted"/>
<evidence type="ECO:0000313" key="7">
    <source>
        <dbReference type="Proteomes" id="UP000664277"/>
    </source>
</evidence>
<dbReference type="InterPro" id="IPR054156">
    <property type="entry name" value="YxaF_TetR_C"/>
</dbReference>
<keyword evidence="1" id="KW-0805">Transcription regulation</keyword>
<dbReference type="EMBL" id="JAFLCK010000041">
    <property type="protein sequence ID" value="MBN8662506.1"/>
    <property type="molecule type" value="Genomic_DNA"/>
</dbReference>
<dbReference type="Pfam" id="PF21993">
    <property type="entry name" value="TetR_C_13_2"/>
    <property type="match status" value="1"/>
</dbReference>
<gene>
    <name evidence="6" type="ORF">J0M35_19215</name>
</gene>
<dbReference type="Proteomes" id="UP000664277">
    <property type="component" value="Unassembled WGS sequence"/>
</dbReference>
<evidence type="ECO:0000256" key="3">
    <source>
        <dbReference type="ARBA" id="ARBA00023163"/>
    </source>
</evidence>
<dbReference type="PANTHER" id="PTHR47506:SF1">
    <property type="entry name" value="HTH-TYPE TRANSCRIPTIONAL REGULATOR YJDC"/>
    <property type="match status" value="1"/>
</dbReference>
<evidence type="ECO:0000259" key="5">
    <source>
        <dbReference type="PROSITE" id="PS50977"/>
    </source>
</evidence>
<dbReference type="PRINTS" id="PR00455">
    <property type="entry name" value="HTHTETR"/>
</dbReference>
<evidence type="ECO:0000313" key="6">
    <source>
        <dbReference type="EMBL" id="MBN8662506.1"/>
    </source>
</evidence>
<keyword evidence="3" id="KW-0804">Transcription</keyword>
<feature type="domain" description="HTH tetR-type" evidence="5">
    <location>
        <begin position="3"/>
        <end position="63"/>
    </location>
</feature>
<dbReference type="AlphaFoldDB" id="A0A8J7PAJ3"/>
<evidence type="ECO:0000256" key="1">
    <source>
        <dbReference type="ARBA" id="ARBA00023015"/>
    </source>
</evidence>
<dbReference type="InterPro" id="IPR036271">
    <property type="entry name" value="Tet_transcr_reg_TetR-rel_C_sf"/>
</dbReference>
<dbReference type="Gene3D" id="1.10.357.10">
    <property type="entry name" value="Tetracycline Repressor, domain 2"/>
    <property type="match status" value="1"/>
</dbReference>
<sequence length="190" mass="21069">MATASRQEILQAVLELFRECGYEGTSMAMISERTKLGKASLYHHFPGGKEQMRDELVKLLADWFRPRLEQLKDDATPPRGRVKVFMSELDSFFEGGQRGCLFAALAVGTAENGCRIELKDLMNLWISALAELAEKSGVPANDAQTRAEDCVAQLEGALLVSRIVGDKSIFKRALRQAPDMLFGSSRQLES</sequence>
<dbReference type="GO" id="GO:0003677">
    <property type="term" value="F:DNA binding"/>
    <property type="evidence" value="ECO:0007669"/>
    <property type="project" value="UniProtKB-UniRule"/>
</dbReference>
<evidence type="ECO:0000256" key="4">
    <source>
        <dbReference type="PROSITE-ProRule" id="PRU00335"/>
    </source>
</evidence>
<keyword evidence="2 4" id="KW-0238">DNA-binding</keyword>
<dbReference type="Pfam" id="PF00440">
    <property type="entry name" value="TetR_N"/>
    <property type="match status" value="1"/>
</dbReference>
<dbReference type="InterPro" id="IPR001647">
    <property type="entry name" value="HTH_TetR"/>
</dbReference>
<dbReference type="PANTHER" id="PTHR47506">
    <property type="entry name" value="TRANSCRIPTIONAL REGULATORY PROTEIN"/>
    <property type="match status" value="1"/>
</dbReference>
<organism evidence="6 7">
    <name type="scientific">Candidatus Obscuribacter phosphatis</name>
    <dbReference type="NCBI Taxonomy" id="1906157"/>
    <lineage>
        <taxon>Bacteria</taxon>
        <taxon>Bacillati</taxon>
        <taxon>Candidatus Melainabacteria</taxon>
        <taxon>Candidatus Obscuribacterales</taxon>
        <taxon>Candidatus Obscuribacteraceae</taxon>
        <taxon>Candidatus Obscuribacter</taxon>
    </lineage>
</organism>
<evidence type="ECO:0000256" key="2">
    <source>
        <dbReference type="ARBA" id="ARBA00023125"/>
    </source>
</evidence>
<dbReference type="InterPro" id="IPR009057">
    <property type="entry name" value="Homeodomain-like_sf"/>
</dbReference>
<name>A0A8J7PAJ3_9BACT</name>
<dbReference type="PROSITE" id="PS50977">
    <property type="entry name" value="HTH_TETR_2"/>
    <property type="match status" value="1"/>
</dbReference>
<dbReference type="SUPFAM" id="SSF48498">
    <property type="entry name" value="Tetracyclin repressor-like, C-terminal domain"/>
    <property type="match status" value="1"/>
</dbReference>
<dbReference type="SUPFAM" id="SSF46689">
    <property type="entry name" value="Homeodomain-like"/>
    <property type="match status" value="1"/>
</dbReference>